<dbReference type="AlphaFoldDB" id="A0A0F9AWX6"/>
<name>A0A0F9AWX6_9ZZZZ</name>
<proteinExistence type="inferred from homology"/>
<gene>
    <name evidence="4" type="ORF">LCGC14_2860180</name>
</gene>
<dbReference type="SUPFAM" id="SSF55174">
    <property type="entry name" value="Alpha-L RNA-binding motif"/>
    <property type="match status" value="1"/>
</dbReference>
<evidence type="ECO:0000256" key="2">
    <source>
        <dbReference type="ARBA" id="ARBA00029460"/>
    </source>
</evidence>
<reference evidence="4" key="1">
    <citation type="journal article" date="2015" name="Nature">
        <title>Complex archaea that bridge the gap between prokaryotes and eukaryotes.</title>
        <authorList>
            <person name="Spang A."/>
            <person name="Saw J.H."/>
            <person name="Jorgensen S.L."/>
            <person name="Zaremba-Niedzwiedzka K."/>
            <person name="Martijn J."/>
            <person name="Lind A.E."/>
            <person name="van Eijk R."/>
            <person name="Schleper C."/>
            <person name="Guy L."/>
            <person name="Ettema T.J."/>
        </authorList>
    </citation>
    <scope>NUCLEOTIDE SEQUENCE</scope>
</reference>
<dbReference type="GO" id="GO:0003723">
    <property type="term" value="F:RNA binding"/>
    <property type="evidence" value="ECO:0007669"/>
    <property type="project" value="UniProtKB-KW"/>
</dbReference>
<dbReference type="Gene3D" id="3.40.50.150">
    <property type="entry name" value="Vaccinia Virus protein VP39"/>
    <property type="match status" value="1"/>
</dbReference>
<dbReference type="Pfam" id="PF01728">
    <property type="entry name" value="FtsJ"/>
    <property type="match status" value="1"/>
</dbReference>
<dbReference type="Pfam" id="PF01479">
    <property type="entry name" value="S4"/>
    <property type="match status" value="1"/>
</dbReference>
<keyword evidence="1" id="KW-0694">RNA-binding</keyword>
<feature type="non-terminal residue" evidence="4">
    <location>
        <position position="119"/>
    </location>
</feature>
<dbReference type="InterPro" id="IPR047048">
    <property type="entry name" value="TlyA"/>
</dbReference>
<dbReference type="GO" id="GO:0008168">
    <property type="term" value="F:methyltransferase activity"/>
    <property type="evidence" value="ECO:0007669"/>
    <property type="project" value="InterPro"/>
</dbReference>
<organism evidence="4">
    <name type="scientific">marine sediment metagenome</name>
    <dbReference type="NCBI Taxonomy" id="412755"/>
    <lineage>
        <taxon>unclassified sequences</taxon>
        <taxon>metagenomes</taxon>
        <taxon>ecological metagenomes</taxon>
    </lineage>
</organism>
<evidence type="ECO:0000313" key="4">
    <source>
        <dbReference type="EMBL" id="KKK76781.1"/>
    </source>
</evidence>
<dbReference type="SMART" id="SM00363">
    <property type="entry name" value="S4"/>
    <property type="match status" value="1"/>
</dbReference>
<comment type="caution">
    <text evidence="4">The sequence shown here is derived from an EMBL/GenBank/DDBJ whole genome shotgun (WGS) entry which is preliminary data.</text>
</comment>
<evidence type="ECO:0000256" key="1">
    <source>
        <dbReference type="ARBA" id="ARBA00022884"/>
    </source>
</evidence>
<dbReference type="InterPro" id="IPR002942">
    <property type="entry name" value="S4_RNA-bd"/>
</dbReference>
<dbReference type="EMBL" id="LAZR01055257">
    <property type="protein sequence ID" value="KKK76781.1"/>
    <property type="molecule type" value="Genomic_DNA"/>
</dbReference>
<dbReference type="InterPro" id="IPR002877">
    <property type="entry name" value="RNA_MeTrfase_FtsJ_dom"/>
</dbReference>
<sequence length="119" mass="12818">MKQRLDALLVSRGLVQSRERAKALIMDGEVLIAGVPALKAGSMVDGDSYISLKEDMPFVSRGGVKLEAAMEHFNIDVEGLVAMDVGASTGGFTDCLLQRGALKVYSVDVGYGQLDWKLR</sequence>
<dbReference type="Gene3D" id="3.10.290.10">
    <property type="entry name" value="RNA-binding S4 domain"/>
    <property type="match status" value="1"/>
</dbReference>
<feature type="domain" description="RNA-binding S4" evidence="3">
    <location>
        <begin position="3"/>
        <end position="64"/>
    </location>
</feature>
<dbReference type="InterPro" id="IPR029063">
    <property type="entry name" value="SAM-dependent_MTases_sf"/>
</dbReference>
<dbReference type="GO" id="GO:0032259">
    <property type="term" value="P:methylation"/>
    <property type="evidence" value="ECO:0007669"/>
    <property type="project" value="InterPro"/>
</dbReference>
<evidence type="ECO:0000259" key="3">
    <source>
        <dbReference type="SMART" id="SM00363"/>
    </source>
</evidence>
<dbReference type="PROSITE" id="PS50889">
    <property type="entry name" value="S4"/>
    <property type="match status" value="1"/>
</dbReference>
<dbReference type="CDD" id="cd00165">
    <property type="entry name" value="S4"/>
    <property type="match status" value="1"/>
</dbReference>
<dbReference type="PANTHER" id="PTHR32319">
    <property type="entry name" value="BACTERIAL HEMOLYSIN-LIKE PROTEIN"/>
    <property type="match status" value="1"/>
</dbReference>
<accession>A0A0F9AWX6</accession>
<comment type="similarity">
    <text evidence="2">Belongs to the TlyA family.</text>
</comment>
<dbReference type="InterPro" id="IPR036986">
    <property type="entry name" value="S4_RNA-bd_sf"/>
</dbReference>
<dbReference type="PANTHER" id="PTHR32319:SF0">
    <property type="entry name" value="BACTERIAL HEMOLYSIN-LIKE PROTEIN"/>
    <property type="match status" value="1"/>
</dbReference>
<protein>
    <recommendedName>
        <fullName evidence="3">RNA-binding S4 domain-containing protein</fullName>
    </recommendedName>
</protein>